<dbReference type="GO" id="GO:0006605">
    <property type="term" value="P:protein targeting"/>
    <property type="evidence" value="ECO:0007669"/>
    <property type="project" value="UniProtKB-UniRule"/>
</dbReference>
<dbReference type="GO" id="GO:0065002">
    <property type="term" value="P:intracellular protein transmembrane transport"/>
    <property type="evidence" value="ECO:0007669"/>
    <property type="project" value="UniProtKB-UniRule"/>
</dbReference>
<dbReference type="RefSeq" id="WP_006876589.1">
    <property type="nucleotide sequence ID" value="NZ_CABIWA010000005.1"/>
</dbReference>
<comment type="subcellular location">
    <subcellularLocation>
        <location evidence="9">Cell membrane</location>
        <topology evidence="9">Single-pass membrane protein</topology>
    </subcellularLocation>
    <subcellularLocation>
        <location evidence="1">Membrane</location>
    </subcellularLocation>
</comment>
<comment type="similarity">
    <text evidence="9">Belongs to the SecE/SEC61-gamma family.</text>
</comment>
<dbReference type="EMBL" id="NFKP01000024">
    <property type="protein sequence ID" value="OUP67928.1"/>
    <property type="molecule type" value="Genomic_DNA"/>
</dbReference>
<evidence type="ECO:0000313" key="15">
    <source>
        <dbReference type="Proteomes" id="UP000260828"/>
    </source>
</evidence>
<gene>
    <name evidence="9 10" type="primary">secE</name>
    <name evidence="11" type="ORF">B5F11_15845</name>
    <name evidence="12" type="ORF">DXC40_06595</name>
    <name evidence="10" type="ORF">ERS852551_02503</name>
</gene>
<proteinExistence type="inferred from homology"/>
<evidence type="ECO:0000256" key="3">
    <source>
        <dbReference type="ARBA" id="ARBA00022475"/>
    </source>
</evidence>
<dbReference type="EMBL" id="QVME01000002">
    <property type="protein sequence ID" value="RGE68953.1"/>
    <property type="molecule type" value="Genomic_DNA"/>
</dbReference>
<dbReference type="AlphaFoldDB" id="A0A174SEH8"/>
<evidence type="ECO:0000256" key="5">
    <source>
        <dbReference type="ARBA" id="ARBA00022927"/>
    </source>
</evidence>
<dbReference type="GO" id="GO:0009306">
    <property type="term" value="P:protein secretion"/>
    <property type="evidence" value="ECO:0007669"/>
    <property type="project" value="UniProtKB-UniRule"/>
</dbReference>
<evidence type="ECO:0000256" key="1">
    <source>
        <dbReference type="ARBA" id="ARBA00004370"/>
    </source>
</evidence>
<keyword evidence="8 9" id="KW-0472">Membrane</keyword>
<keyword evidence="4 9" id="KW-0812">Transmembrane</keyword>
<dbReference type="GeneID" id="72464157"/>
<keyword evidence="3 9" id="KW-1003">Cell membrane</keyword>
<dbReference type="InterPro" id="IPR038379">
    <property type="entry name" value="SecE_sf"/>
</dbReference>
<evidence type="ECO:0000256" key="9">
    <source>
        <dbReference type="HAMAP-Rule" id="MF_00422"/>
    </source>
</evidence>
<dbReference type="GO" id="GO:0043952">
    <property type="term" value="P:protein transport by the Sec complex"/>
    <property type="evidence" value="ECO:0007669"/>
    <property type="project" value="UniProtKB-UniRule"/>
</dbReference>
<evidence type="ECO:0000256" key="4">
    <source>
        <dbReference type="ARBA" id="ARBA00022692"/>
    </source>
</evidence>
<evidence type="ECO:0000256" key="8">
    <source>
        <dbReference type="ARBA" id="ARBA00023136"/>
    </source>
</evidence>
<dbReference type="EMBL" id="CZBE01000018">
    <property type="protein sequence ID" value="CUP94771.1"/>
    <property type="molecule type" value="Genomic_DNA"/>
</dbReference>
<dbReference type="InterPro" id="IPR001901">
    <property type="entry name" value="Translocase_SecE/Sec61-g"/>
</dbReference>
<evidence type="ECO:0000256" key="6">
    <source>
        <dbReference type="ARBA" id="ARBA00022989"/>
    </source>
</evidence>
<dbReference type="Proteomes" id="UP000260828">
    <property type="component" value="Unassembled WGS sequence"/>
</dbReference>
<sequence length="74" mass="8102">MADSAAQKKPGFIARAKKFFKDIKGETKKVVWPDKKQIVNNTGIVIVMVVIAAVFVGCLDLIAKGLLDLFVKLL</sequence>
<name>A0A174SEH8_9FIRM</name>
<dbReference type="Pfam" id="PF00584">
    <property type="entry name" value="SecE"/>
    <property type="match status" value="1"/>
</dbReference>
<evidence type="ECO:0000313" key="10">
    <source>
        <dbReference type="EMBL" id="CUP94771.1"/>
    </source>
</evidence>
<dbReference type="Proteomes" id="UP000095765">
    <property type="component" value="Unassembled WGS sequence"/>
</dbReference>
<dbReference type="GO" id="GO:0005886">
    <property type="term" value="C:plasma membrane"/>
    <property type="evidence" value="ECO:0007669"/>
    <property type="project" value="UniProtKB-SubCell"/>
</dbReference>
<keyword evidence="2 9" id="KW-0813">Transport</keyword>
<dbReference type="GO" id="GO:0008320">
    <property type="term" value="F:protein transmembrane transporter activity"/>
    <property type="evidence" value="ECO:0007669"/>
    <property type="project" value="UniProtKB-UniRule"/>
</dbReference>
<feature type="transmembrane region" description="Helical" evidence="9">
    <location>
        <begin position="42"/>
        <end position="63"/>
    </location>
</feature>
<reference evidence="10 13" key="1">
    <citation type="submission" date="2015-09" db="EMBL/GenBank/DDBJ databases">
        <authorList>
            <consortium name="Pathogen Informatics"/>
        </authorList>
    </citation>
    <scope>NUCLEOTIDE SEQUENCE [LARGE SCALE GENOMIC DNA]</scope>
    <source>
        <strain evidence="10 13">2789STDY5834939</strain>
    </source>
</reference>
<evidence type="ECO:0000256" key="2">
    <source>
        <dbReference type="ARBA" id="ARBA00022448"/>
    </source>
</evidence>
<protein>
    <recommendedName>
        <fullName evidence="9">Protein translocase subunit SecE</fullName>
    </recommendedName>
</protein>
<dbReference type="Gene3D" id="1.20.5.1030">
    <property type="entry name" value="Preprotein translocase secy subunit"/>
    <property type="match status" value="1"/>
</dbReference>
<accession>A0A174SEH8</accession>
<reference evidence="11" key="3">
    <citation type="journal article" date="2018" name="BMC Genomics">
        <title>Whole genome sequencing and function prediction of 133 gut anaerobes isolated from chicken caecum in pure cultures.</title>
        <authorList>
            <person name="Medvecky M."/>
            <person name="Cejkova D."/>
            <person name="Polansky O."/>
            <person name="Karasova D."/>
            <person name="Kubasova T."/>
            <person name="Cizek A."/>
            <person name="Rychlik I."/>
        </authorList>
    </citation>
    <scope>NUCLEOTIDE SEQUENCE</scope>
    <source>
        <strain evidence="11">An175</strain>
    </source>
</reference>
<keyword evidence="6 9" id="KW-1133">Transmembrane helix</keyword>
<reference evidence="12 15" key="4">
    <citation type="submission" date="2018-08" db="EMBL/GenBank/DDBJ databases">
        <title>A genome reference for cultivated species of the human gut microbiota.</title>
        <authorList>
            <person name="Zou Y."/>
            <person name="Xue W."/>
            <person name="Luo G."/>
        </authorList>
    </citation>
    <scope>NUCLEOTIDE SEQUENCE [LARGE SCALE GENOMIC DNA]</scope>
    <source>
        <strain evidence="12 15">TF05-12AC</strain>
    </source>
</reference>
<comment type="function">
    <text evidence="9">Essential subunit of the Sec protein translocation channel SecYEG. Clamps together the 2 halves of SecY. May contact the channel plug during translocation.</text>
</comment>
<dbReference type="InterPro" id="IPR005807">
    <property type="entry name" value="SecE_bac"/>
</dbReference>
<dbReference type="PROSITE" id="PS01067">
    <property type="entry name" value="SECE_SEC61G"/>
    <property type="match status" value="1"/>
</dbReference>
<keyword evidence="5 9" id="KW-0653">Protein transport</keyword>
<dbReference type="PANTHER" id="PTHR33910:SF1">
    <property type="entry name" value="PROTEIN TRANSLOCASE SUBUNIT SECE"/>
    <property type="match status" value="1"/>
</dbReference>
<dbReference type="OrthoDB" id="9799073at2"/>
<dbReference type="Proteomes" id="UP000196386">
    <property type="component" value="Unassembled WGS sequence"/>
</dbReference>
<evidence type="ECO:0000313" key="13">
    <source>
        <dbReference type="Proteomes" id="UP000095765"/>
    </source>
</evidence>
<dbReference type="NCBIfam" id="TIGR00964">
    <property type="entry name" value="secE_bact"/>
    <property type="match status" value="1"/>
</dbReference>
<organism evidence="10 13">
    <name type="scientific">Anaerotruncus colihominis</name>
    <dbReference type="NCBI Taxonomy" id="169435"/>
    <lineage>
        <taxon>Bacteria</taxon>
        <taxon>Bacillati</taxon>
        <taxon>Bacillota</taxon>
        <taxon>Clostridia</taxon>
        <taxon>Eubacteriales</taxon>
        <taxon>Oscillospiraceae</taxon>
        <taxon>Anaerotruncus</taxon>
    </lineage>
</organism>
<evidence type="ECO:0000256" key="7">
    <source>
        <dbReference type="ARBA" id="ARBA00023010"/>
    </source>
</evidence>
<evidence type="ECO:0000313" key="12">
    <source>
        <dbReference type="EMBL" id="RGE68953.1"/>
    </source>
</evidence>
<evidence type="ECO:0000313" key="14">
    <source>
        <dbReference type="Proteomes" id="UP000196386"/>
    </source>
</evidence>
<comment type="subunit">
    <text evidence="9">Component of the Sec protein translocase complex. Heterotrimer consisting of SecY, SecE and SecG subunits. The heterotrimers can form oligomers, although 1 heterotrimer is thought to be able to translocate proteins. Interacts with the ribosome. Interacts with SecDF, and other proteins may be involved. Interacts with SecA.</text>
</comment>
<evidence type="ECO:0000313" key="11">
    <source>
        <dbReference type="EMBL" id="OUP67928.1"/>
    </source>
</evidence>
<keyword evidence="7 9" id="KW-0811">Translocation</keyword>
<dbReference type="HAMAP" id="MF_00422">
    <property type="entry name" value="SecE"/>
    <property type="match status" value="1"/>
</dbReference>
<dbReference type="PANTHER" id="PTHR33910">
    <property type="entry name" value="PROTEIN TRANSLOCASE SUBUNIT SECE"/>
    <property type="match status" value="1"/>
</dbReference>
<reference evidence="14" key="2">
    <citation type="submission" date="2017-04" db="EMBL/GenBank/DDBJ databases">
        <title>Function of individual gut microbiota members based on whole genome sequencing of pure cultures obtained from chicken caecum.</title>
        <authorList>
            <person name="Medvecky M."/>
            <person name="Cejkova D."/>
            <person name="Polansky O."/>
            <person name="Karasova D."/>
            <person name="Kubasova T."/>
            <person name="Cizek A."/>
            <person name="Rychlik I."/>
        </authorList>
    </citation>
    <scope>NUCLEOTIDE SEQUENCE [LARGE SCALE GENOMIC DNA]</scope>
    <source>
        <strain evidence="14">An175</strain>
    </source>
</reference>